<sequence>MHQHRHLKALRGALTAAFAVVVALLFHVLAGGAVPGAAGILIPLALALPVSVAVSAKRLSLIRLSISVLVSQALFHTLFVFGTVPFASHEGHANHGAPTMAGAVLPADAAHVHEHLIGGPVMLASHLVAAALTIAALHRGEAAVKTVLAAAARVLGTRRARLIARLPHPPVEAPKTPVPDAQATITPQLCVIPAHARRGPPLALSI</sequence>
<evidence type="ECO:0000313" key="2">
    <source>
        <dbReference type="EMBL" id="SJM69822.1"/>
    </source>
</evidence>
<accession>A0A1R4GPL2</accession>
<dbReference type="RefSeq" id="WP_086993069.1">
    <property type="nucleotide sequence ID" value="NZ_FUHU01000048.1"/>
</dbReference>
<reference evidence="2 3" key="1">
    <citation type="submission" date="2017-02" db="EMBL/GenBank/DDBJ databases">
        <authorList>
            <person name="Peterson S.W."/>
        </authorList>
    </citation>
    <scope>NUCLEOTIDE SEQUENCE [LARGE SCALE GENOMIC DNA]</scope>
    <source>
        <strain evidence="2 3">LMG 22410</strain>
    </source>
</reference>
<dbReference type="AlphaFoldDB" id="A0A1R4GPL2"/>
<proteinExistence type="predicted"/>
<feature type="transmembrane region" description="Helical" evidence="1">
    <location>
        <begin position="116"/>
        <end position="137"/>
    </location>
</feature>
<keyword evidence="3" id="KW-1185">Reference proteome</keyword>
<evidence type="ECO:0000256" key="1">
    <source>
        <dbReference type="SAM" id="Phobius"/>
    </source>
</evidence>
<protein>
    <submittedName>
        <fullName evidence="2">Putative integral membrane protein</fullName>
    </submittedName>
</protein>
<keyword evidence="1" id="KW-1133">Transmembrane helix</keyword>
<dbReference type="OrthoDB" id="5125396at2"/>
<gene>
    <name evidence="2" type="ORF">CZ674_13480</name>
</gene>
<feature type="transmembrane region" description="Helical" evidence="1">
    <location>
        <begin position="36"/>
        <end position="54"/>
    </location>
</feature>
<name>A0A1R4GPL2_9MICO</name>
<organism evidence="2 3">
    <name type="scientific">Agrococcus casei LMG 22410</name>
    <dbReference type="NCBI Taxonomy" id="1255656"/>
    <lineage>
        <taxon>Bacteria</taxon>
        <taxon>Bacillati</taxon>
        <taxon>Actinomycetota</taxon>
        <taxon>Actinomycetes</taxon>
        <taxon>Micrococcales</taxon>
        <taxon>Microbacteriaceae</taxon>
        <taxon>Agrococcus</taxon>
    </lineage>
</organism>
<feature type="transmembrane region" description="Helical" evidence="1">
    <location>
        <begin position="12"/>
        <end position="30"/>
    </location>
</feature>
<dbReference type="Proteomes" id="UP000195787">
    <property type="component" value="Unassembled WGS sequence"/>
</dbReference>
<keyword evidence="1" id="KW-0812">Transmembrane</keyword>
<dbReference type="GeneID" id="303174220"/>
<feature type="transmembrane region" description="Helical" evidence="1">
    <location>
        <begin position="61"/>
        <end position="81"/>
    </location>
</feature>
<dbReference type="EMBL" id="FUHU01000048">
    <property type="protein sequence ID" value="SJM69822.1"/>
    <property type="molecule type" value="Genomic_DNA"/>
</dbReference>
<evidence type="ECO:0000313" key="3">
    <source>
        <dbReference type="Proteomes" id="UP000195787"/>
    </source>
</evidence>
<keyword evidence="1" id="KW-0472">Membrane</keyword>